<dbReference type="PANTHER" id="PTHR13271:SF76">
    <property type="entry name" value="SET DOMAIN-CONTAINING PROTEIN 8"/>
    <property type="match status" value="1"/>
</dbReference>
<dbReference type="InterPro" id="IPR050600">
    <property type="entry name" value="SETD3_SETD6_MTase"/>
</dbReference>
<dbReference type="OrthoDB" id="441812at2759"/>
<dbReference type="GO" id="GO:0005634">
    <property type="term" value="C:nucleus"/>
    <property type="evidence" value="ECO:0007669"/>
    <property type="project" value="TreeGrafter"/>
</dbReference>
<evidence type="ECO:0000313" key="2">
    <source>
        <dbReference type="Proteomes" id="UP000016933"/>
    </source>
</evidence>
<evidence type="ECO:0000313" key="1">
    <source>
        <dbReference type="EMBL" id="EME48806.1"/>
    </source>
</evidence>
<dbReference type="eggNOG" id="KOG1337">
    <property type="taxonomic scope" value="Eukaryota"/>
</dbReference>
<organism evidence="1 2">
    <name type="scientific">Dothistroma septosporum (strain NZE10 / CBS 128990)</name>
    <name type="common">Red band needle blight fungus</name>
    <name type="synonym">Mycosphaerella pini</name>
    <dbReference type="NCBI Taxonomy" id="675120"/>
    <lineage>
        <taxon>Eukaryota</taxon>
        <taxon>Fungi</taxon>
        <taxon>Dikarya</taxon>
        <taxon>Ascomycota</taxon>
        <taxon>Pezizomycotina</taxon>
        <taxon>Dothideomycetes</taxon>
        <taxon>Dothideomycetidae</taxon>
        <taxon>Mycosphaerellales</taxon>
        <taxon>Mycosphaerellaceae</taxon>
        <taxon>Dothistroma</taxon>
    </lineage>
</organism>
<keyword evidence="2" id="KW-1185">Reference proteome</keyword>
<dbReference type="SUPFAM" id="SSF82199">
    <property type="entry name" value="SET domain"/>
    <property type="match status" value="1"/>
</dbReference>
<dbReference type="EMBL" id="KB446535">
    <property type="protein sequence ID" value="EME48806.1"/>
    <property type="molecule type" value="Genomic_DNA"/>
</dbReference>
<dbReference type="OMA" id="AWYRSRC"/>
<accession>N1PZ48</accession>
<dbReference type="GO" id="GO:0016279">
    <property type="term" value="F:protein-lysine N-methyltransferase activity"/>
    <property type="evidence" value="ECO:0007669"/>
    <property type="project" value="TreeGrafter"/>
</dbReference>
<proteinExistence type="predicted"/>
<evidence type="ECO:0008006" key="3">
    <source>
        <dbReference type="Google" id="ProtNLM"/>
    </source>
</evidence>
<dbReference type="InterPro" id="IPR046341">
    <property type="entry name" value="SET_dom_sf"/>
</dbReference>
<name>N1PZ48_DOTSN</name>
<gene>
    <name evidence="1" type="ORF">DOTSEDRAFT_67754</name>
</gene>
<reference evidence="1 2" key="2">
    <citation type="journal article" date="2012" name="PLoS Pathog.">
        <title>Diverse lifestyles and strategies of plant pathogenesis encoded in the genomes of eighteen Dothideomycetes fungi.</title>
        <authorList>
            <person name="Ohm R.A."/>
            <person name="Feau N."/>
            <person name="Henrissat B."/>
            <person name="Schoch C.L."/>
            <person name="Horwitz B.A."/>
            <person name="Barry K.W."/>
            <person name="Condon B.J."/>
            <person name="Copeland A.C."/>
            <person name="Dhillon B."/>
            <person name="Glaser F."/>
            <person name="Hesse C.N."/>
            <person name="Kosti I."/>
            <person name="LaButti K."/>
            <person name="Lindquist E.A."/>
            <person name="Lucas S."/>
            <person name="Salamov A.A."/>
            <person name="Bradshaw R.E."/>
            <person name="Ciuffetti L."/>
            <person name="Hamelin R.C."/>
            <person name="Kema G.H.J."/>
            <person name="Lawrence C."/>
            <person name="Scott J.A."/>
            <person name="Spatafora J.W."/>
            <person name="Turgeon B.G."/>
            <person name="de Wit P.J.G.M."/>
            <person name="Zhong S."/>
            <person name="Goodwin S.B."/>
            <person name="Grigoriev I.V."/>
        </authorList>
    </citation>
    <scope>NUCLEOTIDE SEQUENCE [LARGE SCALE GENOMIC DNA]</scope>
    <source>
        <strain evidence="2">NZE10 / CBS 128990</strain>
    </source>
</reference>
<dbReference type="Proteomes" id="UP000016933">
    <property type="component" value="Unassembled WGS sequence"/>
</dbReference>
<dbReference type="STRING" id="675120.N1PZ48"/>
<dbReference type="PANTHER" id="PTHR13271">
    <property type="entry name" value="UNCHARACTERIZED PUTATIVE METHYLTRANSFERASE"/>
    <property type="match status" value="1"/>
</dbReference>
<dbReference type="CDD" id="cd10527">
    <property type="entry name" value="SET_LSMT"/>
    <property type="match status" value="1"/>
</dbReference>
<dbReference type="AlphaFoldDB" id="N1PZ48"/>
<protein>
    <recommendedName>
        <fullName evidence="3">SET domain-containing protein</fullName>
    </recommendedName>
</protein>
<sequence>MLSTFWSPSELQLLVGTTLAPAVTSKLKSLQREYNQLCASAARTRWYRFVQEHIALDDWMQVDAMFRSRALDFYGSCMIPGMDLASHAAGDKTNAFYDRADDKYYLWLSEDKNLSAGQEVNISYGDEKGACEMLFSYGFLDDEMATAGTVFLSLSISNDDVAKTAKMKIAGCAPGFKIIDIPVDKGSESAVEAGEAHSTPANDQESSFSGVGWKGSFVWLCCVNHDDGLRFELVNTVDGHEELRATFNGQELHGADELPCLLAQTYMWPVYRLRAVVVLQQRVFDQLQVLYCTQEEIETVSHGDASDIRETPYQQAMQLRRLEFGLLEKAYEEFERQKLRLAESAVVQQYLTSITADQSAQGEDCS</sequence>
<dbReference type="Gene3D" id="3.90.1410.10">
    <property type="entry name" value="set domain protein methyltransferase, domain 1"/>
    <property type="match status" value="1"/>
</dbReference>
<dbReference type="HOGENOM" id="CLU_044629_0_0_1"/>
<reference evidence="2" key="1">
    <citation type="journal article" date="2012" name="PLoS Genet.">
        <title>The genomes of the fungal plant pathogens Cladosporium fulvum and Dothistroma septosporum reveal adaptation to different hosts and lifestyles but also signatures of common ancestry.</title>
        <authorList>
            <person name="de Wit P.J.G.M."/>
            <person name="van der Burgt A."/>
            <person name="Oekmen B."/>
            <person name="Stergiopoulos I."/>
            <person name="Abd-Elsalam K.A."/>
            <person name="Aerts A.L."/>
            <person name="Bahkali A.H."/>
            <person name="Beenen H.G."/>
            <person name="Chettri P."/>
            <person name="Cox M.P."/>
            <person name="Datema E."/>
            <person name="de Vries R.P."/>
            <person name="Dhillon B."/>
            <person name="Ganley A.R."/>
            <person name="Griffiths S.A."/>
            <person name="Guo Y."/>
            <person name="Hamelin R.C."/>
            <person name="Henrissat B."/>
            <person name="Kabir M.S."/>
            <person name="Jashni M.K."/>
            <person name="Kema G."/>
            <person name="Klaubauf S."/>
            <person name="Lapidus A."/>
            <person name="Levasseur A."/>
            <person name="Lindquist E."/>
            <person name="Mehrabi R."/>
            <person name="Ohm R.A."/>
            <person name="Owen T.J."/>
            <person name="Salamov A."/>
            <person name="Schwelm A."/>
            <person name="Schijlen E."/>
            <person name="Sun H."/>
            <person name="van den Burg H.A."/>
            <person name="van Ham R.C.H.J."/>
            <person name="Zhang S."/>
            <person name="Goodwin S.B."/>
            <person name="Grigoriev I.V."/>
            <person name="Collemare J."/>
            <person name="Bradshaw R.E."/>
        </authorList>
    </citation>
    <scope>NUCLEOTIDE SEQUENCE [LARGE SCALE GENOMIC DNA]</scope>
    <source>
        <strain evidence="2">NZE10 / CBS 128990</strain>
    </source>
</reference>